<sequence>MISISCSSNCIINNSLIYIFISSAVFRSLKQLLVEISPLS</sequence>
<organism evidence="1">
    <name type="scientific">Myoviridae sp. ctCop38</name>
    <dbReference type="NCBI Taxonomy" id="2826632"/>
    <lineage>
        <taxon>Viruses</taxon>
        <taxon>Duplodnaviria</taxon>
        <taxon>Heunggongvirae</taxon>
        <taxon>Uroviricota</taxon>
        <taxon>Caudoviricetes</taxon>
    </lineage>
</organism>
<proteinExistence type="predicted"/>
<dbReference type="EMBL" id="BK015019">
    <property type="protein sequence ID" value="DAD87381.1"/>
    <property type="molecule type" value="Genomic_DNA"/>
</dbReference>
<protein>
    <submittedName>
        <fullName evidence="1">Uncharacterized protein</fullName>
    </submittedName>
</protein>
<name>A0A8S5MYA1_9CAUD</name>
<evidence type="ECO:0000313" key="1">
    <source>
        <dbReference type="EMBL" id="DAD87381.1"/>
    </source>
</evidence>
<accession>A0A8S5MYA1</accession>
<reference evidence="1" key="1">
    <citation type="journal article" date="2021" name="Proc. Natl. Acad. Sci. U.S.A.">
        <title>A Catalog of Tens of Thousands of Viruses from Human Metagenomes Reveals Hidden Associations with Chronic Diseases.</title>
        <authorList>
            <person name="Tisza M.J."/>
            <person name="Buck C.B."/>
        </authorList>
    </citation>
    <scope>NUCLEOTIDE SEQUENCE</scope>
    <source>
        <strain evidence="1">CtCop38</strain>
    </source>
</reference>